<feature type="non-terminal residue" evidence="2">
    <location>
        <position position="125"/>
    </location>
</feature>
<accession>A0ABN9R1J5</accession>
<evidence type="ECO:0000256" key="1">
    <source>
        <dbReference type="SAM" id="MobiDB-lite"/>
    </source>
</evidence>
<evidence type="ECO:0000313" key="3">
    <source>
        <dbReference type="Proteomes" id="UP001189429"/>
    </source>
</evidence>
<proteinExistence type="predicted"/>
<keyword evidence="3" id="KW-1185">Reference proteome</keyword>
<organism evidence="2 3">
    <name type="scientific">Prorocentrum cordatum</name>
    <dbReference type="NCBI Taxonomy" id="2364126"/>
    <lineage>
        <taxon>Eukaryota</taxon>
        <taxon>Sar</taxon>
        <taxon>Alveolata</taxon>
        <taxon>Dinophyceae</taxon>
        <taxon>Prorocentrales</taxon>
        <taxon>Prorocentraceae</taxon>
        <taxon>Prorocentrum</taxon>
    </lineage>
</organism>
<feature type="region of interest" description="Disordered" evidence="1">
    <location>
        <begin position="69"/>
        <end position="125"/>
    </location>
</feature>
<reference evidence="2" key="1">
    <citation type="submission" date="2023-10" db="EMBL/GenBank/DDBJ databases">
        <authorList>
            <person name="Chen Y."/>
            <person name="Shah S."/>
            <person name="Dougan E. K."/>
            <person name="Thang M."/>
            <person name="Chan C."/>
        </authorList>
    </citation>
    <scope>NUCLEOTIDE SEQUENCE [LARGE SCALE GENOMIC DNA]</scope>
</reference>
<feature type="non-terminal residue" evidence="2">
    <location>
        <position position="1"/>
    </location>
</feature>
<name>A0ABN9R1J5_9DINO</name>
<evidence type="ECO:0000313" key="2">
    <source>
        <dbReference type="EMBL" id="CAK0812176.1"/>
    </source>
</evidence>
<feature type="region of interest" description="Disordered" evidence="1">
    <location>
        <begin position="1"/>
        <end position="30"/>
    </location>
</feature>
<protein>
    <submittedName>
        <fullName evidence="2">Uncharacterized protein</fullName>
    </submittedName>
</protein>
<feature type="compositionally biased region" description="Low complexity" evidence="1">
    <location>
        <begin position="90"/>
        <end position="111"/>
    </location>
</feature>
<dbReference type="EMBL" id="CAUYUJ010005073">
    <property type="protein sequence ID" value="CAK0812176.1"/>
    <property type="molecule type" value="Genomic_DNA"/>
</dbReference>
<comment type="caution">
    <text evidence="2">The sequence shown here is derived from an EMBL/GenBank/DDBJ whole genome shotgun (WGS) entry which is preliminary data.</text>
</comment>
<dbReference type="Proteomes" id="UP001189429">
    <property type="component" value="Unassembled WGS sequence"/>
</dbReference>
<sequence>GSVERGGAPPSRGDLLRGGPDGRRWLAGRGPSVPWHLVPEGHRWSPRRCPPGVRAVLLVRGAQADAPGALRGHVCPPPKVSAGGGRAGLRAVPAASGRGRGVRPGASAGAGAAAGGRVPGPDAAQ</sequence>
<gene>
    <name evidence="2" type="ORF">PCOR1329_LOCUS16522</name>
</gene>